<dbReference type="Pfam" id="PF00400">
    <property type="entry name" value="WD40"/>
    <property type="match status" value="2"/>
</dbReference>
<proteinExistence type="predicted"/>
<dbReference type="SMART" id="SM00320">
    <property type="entry name" value="WD40"/>
    <property type="match status" value="3"/>
</dbReference>
<dbReference type="PROSITE" id="PS50082">
    <property type="entry name" value="WD_REPEATS_2"/>
    <property type="match status" value="1"/>
</dbReference>
<evidence type="ECO:0000313" key="4">
    <source>
        <dbReference type="EMBL" id="TFK29731.1"/>
    </source>
</evidence>
<dbReference type="PANTHER" id="PTHR10971">
    <property type="entry name" value="MRNA EXPORT FACTOR AND BUB3"/>
    <property type="match status" value="1"/>
</dbReference>
<dbReference type="InterPro" id="IPR001680">
    <property type="entry name" value="WD40_rpt"/>
</dbReference>
<name>A0A5C3LM10_COPMA</name>
<dbReference type="SUPFAM" id="SSF50978">
    <property type="entry name" value="WD40 repeat-like"/>
    <property type="match status" value="1"/>
</dbReference>
<keyword evidence="2" id="KW-0677">Repeat</keyword>
<dbReference type="InterPro" id="IPR036322">
    <property type="entry name" value="WD40_repeat_dom_sf"/>
</dbReference>
<gene>
    <name evidence="4" type="ORF">FA15DRAFT_663900</name>
</gene>
<protein>
    <submittedName>
        <fullName evidence="4">WD40 repeat-like protein</fullName>
    </submittedName>
</protein>
<dbReference type="STRING" id="230819.A0A5C3LM10"/>
<evidence type="ECO:0000256" key="1">
    <source>
        <dbReference type="ARBA" id="ARBA00022574"/>
    </source>
</evidence>
<accession>A0A5C3LM10</accession>
<dbReference type="Gene3D" id="2.130.10.10">
    <property type="entry name" value="YVTN repeat-like/Quinoprotein amine dehydrogenase"/>
    <property type="match status" value="1"/>
</dbReference>
<evidence type="ECO:0000256" key="3">
    <source>
        <dbReference type="PROSITE-ProRule" id="PRU00221"/>
    </source>
</evidence>
<sequence length="682" mass="75591">MSAKKYQLVNLVSDDEIECIGLKPAPAKRAVAGSSSRVQGTSRQTLTPAPILSVSQFNPKSQIQTPRGSAGQVLKRGISTSASASVSKRLKANVDPEIEIIRISRSTPTVIQKRVASEVIEISDDETPELKKVKLSSPPRSTSPIDYMDVDDSRIWKPIPVNKERMIRETANALEQDFAHLAIEPDVVGEQKRARIVRPDISVPPPRSKIDVKGQFVWDLIRCAENYRIRPIRTLLSSMPRVLPRRELAVDLDLQRLAVTTRFKRCPGGITRIVQKDGWVAVGGACIGGNTDGEADPENEVISPYNEPGSLVTWTRLGGEHLRVQEGHQRVRPGGNKYYAVNDVKFDPCSPSFVSSGYDRRVMVCDRKETSGEHEAYSESSFLHRFKSGVPHDMAFKPATSVLAVGERSVHVFSSIRPGAQSSTVRIVPANESHRHVIGAVRWGSGPTENQIFASSEPLEENCFDGHHRTADATSSKDSYKFDASEAGDALVLNPSGSALIMTTRGFDNQNIMYLYDVRRKDGKNKLKMDLEPYSSDVEAEVHDISFSSDGIYLALARHDNQTHVYDFRMLKREPLWRFKHQGECKTGQNGKSCGVMKLEWVESTVRSRLGLVTGGSDGCVRLWDPLLSIEDPSNGSVIADVASDIGTFSLGDRFKQEHQLIVGDCTGEIFIFDRLHKLWGE</sequence>
<dbReference type="InterPro" id="IPR015943">
    <property type="entry name" value="WD40/YVTN_repeat-like_dom_sf"/>
</dbReference>
<dbReference type="Proteomes" id="UP000307440">
    <property type="component" value="Unassembled WGS sequence"/>
</dbReference>
<evidence type="ECO:0000313" key="5">
    <source>
        <dbReference type="Proteomes" id="UP000307440"/>
    </source>
</evidence>
<keyword evidence="5" id="KW-1185">Reference proteome</keyword>
<organism evidence="4 5">
    <name type="scientific">Coprinopsis marcescibilis</name>
    <name type="common">Agaric fungus</name>
    <name type="synonym">Psathyrella marcescibilis</name>
    <dbReference type="NCBI Taxonomy" id="230819"/>
    <lineage>
        <taxon>Eukaryota</taxon>
        <taxon>Fungi</taxon>
        <taxon>Dikarya</taxon>
        <taxon>Basidiomycota</taxon>
        <taxon>Agaricomycotina</taxon>
        <taxon>Agaricomycetes</taxon>
        <taxon>Agaricomycetidae</taxon>
        <taxon>Agaricales</taxon>
        <taxon>Agaricineae</taxon>
        <taxon>Psathyrellaceae</taxon>
        <taxon>Coprinopsis</taxon>
    </lineage>
</organism>
<dbReference type="AlphaFoldDB" id="A0A5C3LM10"/>
<dbReference type="EMBL" id="ML210148">
    <property type="protein sequence ID" value="TFK29731.1"/>
    <property type="molecule type" value="Genomic_DNA"/>
</dbReference>
<reference evidence="4 5" key="1">
    <citation type="journal article" date="2019" name="Nat. Ecol. Evol.">
        <title>Megaphylogeny resolves global patterns of mushroom evolution.</title>
        <authorList>
            <person name="Varga T."/>
            <person name="Krizsan K."/>
            <person name="Foldi C."/>
            <person name="Dima B."/>
            <person name="Sanchez-Garcia M."/>
            <person name="Sanchez-Ramirez S."/>
            <person name="Szollosi G.J."/>
            <person name="Szarkandi J.G."/>
            <person name="Papp V."/>
            <person name="Albert L."/>
            <person name="Andreopoulos W."/>
            <person name="Angelini C."/>
            <person name="Antonin V."/>
            <person name="Barry K.W."/>
            <person name="Bougher N.L."/>
            <person name="Buchanan P."/>
            <person name="Buyck B."/>
            <person name="Bense V."/>
            <person name="Catcheside P."/>
            <person name="Chovatia M."/>
            <person name="Cooper J."/>
            <person name="Damon W."/>
            <person name="Desjardin D."/>
            <person name="Finy P."/>
            <person name="Geml J."/>
            <person name="Haridas S."/>
            <person name="Hughes K."/>
            <person name="Justo A."/>
            <person name="Karasinski D."/>
            <person name="Kautmanova I."/>
            <person name="Kiss B."/>
            <person name="Kocsube S."/>
            <person name="Kotiranta H."/>
            <person name="LaButti K.M."/>
            <person name="Lechner B.E."/>
            <person name="Liimatainen K."/>
            <person name="Lipzen A."/>
            <person name="Lukacs Z."/>
            <person name="Mihaltcheva S."/>
            <person name="Morgado L.N."/>
            <person name="Niskanen T."/>
            <person name="Noordeloos M.E."/>
            <person name="Ohm R.A."/>
            <person name="Ortiz-Santana B."/>
            <person name="Ovrebo C."/>
            <person name="Racz N."/>
            <person name="Riley R."/>
            <person name="Savchenko A."/>
            <person name="Shiryaev A."/>
            <person name="Soop K."/>
            <person name="Spirin V."/>
            <person name="Szebenyi C."/>
            <person name="Tomsovsky M."/>
            <person name="Tulloss R.E."/>
            <person name="Uehling J."/>
            <person name="Grigoriev I.V."/>
            <person name="Vagvolgyi C."/>
            <person name="Papp T."/>
            <person name="Martin F.M."/>
            <person name="Miettinen O."/>
            <person name="Hibbett D.S."/>
            <person name="Nagy L.G."/>
        </authorList>
    </citation>
    <scope>NUCLEOTIDE SEQUENCE [LARGE SCALE GENOMIC DNA]</scope>
    <source>
        <strain evidence="4 5">CBS 121175</strain>
    </source>
</reference>
<feature type="repeat" description="WD" evidence="3">
    <location>
        <begin position="612"/>
        <end position="625"/>
    </location>
</feature>
<keyword evidence="1 3" id="KW-0853">WD repeat</keyword>
<evidence type="ECO:0000256" key="2">
    <source>
        <dbReference type="ARBA" id="ARBA00022737"/>
    </source>
</evidence>
<dbReference type="OrthoDB" id="10248252at2759"/>